<evidence type="ECO:0008006" key="4">
    <source>
        <dbReference type="Google" id="ProtNLM"/>
    </source>
</evidence>
<comment type="caution">
    <text evidence="2">The sequence shown here is derived from an EMBL/GenBank/DDBJ whole genome shotgun (WGS) entry which is preliminary data.</text>
</comment>
<organism evidence="2 3">
    <name type="scientific">Daphnia sinensis</name>
    <dbReference type="NCBI Taxonomy" id="1820382"/>
    <lineage>
        <taxon>Eukaryota</taxon>
        <taxon>Metazoa</taxon>
        <taxon>Ecdysozoa</taxon>
        <taxon>Arthropoda</taxon>
        <taxon>Crustacea</taxon>
        <taxon>Branchiopoda</taxon>
        <taxon>Diplostraca</taxon>
        <taxon>Cladocera</taxon>
        <taxon>Anomopoda</taxon>
        <taxon>Daphniidae</taxon>
        <taxon>Daphnia</taxon>
        <taxon>Daphnia similis group</taxon>
    </lineage>
</organism>
<dbReference type="PANTHER" id="PTHR32059">
    <property type="entry name" value="RAB11-BINDING PROTEIN RELCH"/>
    <property type="match status" value="1"/>
</dbReference>
<feature type="region of interest" description="Disordered" evidence="1">
    <location>
        <begin position="153"/>
        <end position="180"/>
    </location>
</feature>
<gene>
    <name evidence="2" type="ORF">GHT06_008115</name>
</gene>
<accession>A0AAD5PY60</accession>
<evidence type="ECO:0000313" key="3">
    <source>
        <dbReference type="Proteomes" id="UP000820818"/>
    </source>
</evidence>
<reference evidence="2 3" key="1">
    <citation type="submission" date="2022-05" db="EMBL/GenBank/DDBJ databases">
        <title>A multi-omics perspective on studying reproductive biology in Daphnia sinensis.</title>
        <authorList>
            <person name="Jia J."/>
        </authorList>
    </citation>
    <scope>NUCLEOTIDE SEQUENCE [LARGE SCALE GENOMIC DNA]</scope>
    <source>
        <strain evidence="2 3">WSL</strain>
    </source>
</reference>
<dbReference type="AlphaFoldDB" id="A0AAD5PY60"/>
<dbReference type="InterPro" id="IPR006594">
    <property type="entry name" value="LisH"/>
</dbReference>
<dbReference type="PANTHER" id="PTHR32059:SF0">
    <property type="entry name" value="RAB11-BINDING PROTEIN RELCH"/>
    <property type="match status" value="1"/>
</dbReference>
<dbReference type="SMART" id="SM00667">
    <property type="entry name" value="LisH"/>
    <property type="match status" value="1"/>
</dbReference>
<dbReference type="GO" id="GO:0005802">
    <property type="term" value="C:trans-Golgi network"/>
    <property type="evidence" value="ECO:0007669"/>
    <property type="project" value="InterPro"/>
</dbReference>
<evidence type="ECO:0000256" key="1">
    <source>
        <dbReference type="SAM" id="MobiDB-lite"/>
    </source>
</evidence>
<feature type="region of interest" description="Disordered" evidence="1">
    <location>
        <begin position="396"/>
        <end position="426"/>
    </location>
</feature>
<sequence length="426" mass="47396">MSTKSLDLSLPLGSRQQFSHNDELSSLLLTKEHLKSKLDFNKIQCYEELGAKLIEDRLLLTALELYAELGEAGHEIVCLKQFFSNPGNFEKSAKASGMLVRSMSQTTLDSLDFQPISEDGDRAGGDRVAVLEFELRKAKETITALRENLTQQVELENASTRSDTESISSQNNPVAHQSTPEPMKAYEQRAINFLVHEYLLTHGYRLTSITFADENTDQDFEYWDDVGLNVERPADLLTMYRHRFRPAGPVHIVQTENTETQTEDAANESSDITMQLGGSAEESVNNSYDVSSVPPITKTEVKVASVSAHDIRESMITKSFSVNTSHANVHNVQKPTSAVTDLPMPVVSTRFESHHISPAFPQQAQLQNSARALKEELQQGVEDVCQKLNSFFNKPPSLSGGSLNKPMGFSHVKPPDRSSFSLFNSK</sequence>
<dbReference type="GO" id="GO:0055037">
    <property type="term" value="C:recycling endosome"/>
    <property type="evidence" value="ECO:0007669"/>
    <property type="project" value="TreeGrafter"/>
</dbReference>
<evidence type="ECO:0000313" key="2">
    <source>
        <dbReference type="EMBL" id="KAI9564376.1"/>
    </source>
</evidence>
<keyword evidence="3" id="KW-1185">Reference proteome</keyword>
<dbReference type="PROSITE" id="PS50896">
    <property type="entry name" value="LISH"/>
    <property type="match status" value="1"/>
</dbReference>
<proteinExistence type="predicted"/>
<dbReference type="InterPro" id="IPR040362">
    <property type="entry name" value="RELCH"/>
</dbReference>
<dbReference type="Proteomes" id="UP000820818">
    <property type="component" value="Linkage Group LG1"/>
</dbReference>
<name>A0AAD5PY60_9CRUS</name>
<protein>
    <recommendedName>
        <fullName evidence="4">LisH domain-containing protein</fullName>
    </recommendedName>
</protein>
<dbReference type="EMBL" id="WJBH02000001">
    <property type="protein sequence ID" value="KAI9564376.1"/>
    <property type="molecule type" value="Genomic_DNA"/>
</dbReference>
<dbReference type="GO" id="GO:0032367">
    <property type="term" value="P:intracellular cholesterol transport"/>
    <property type="evidence" value="ECO:0007669"/>
    <property type="project" value="InterPro"/>
</dbReference>